<accession>A0A1Z3MM80</accession>
<dbReference type="Gene3D" id="3.40.50.300">
    <property type="entry name" value="P-loop containing nucleotide triphosphate hydrolases"/>
    <property type="match status" value="1"/>
</dbReference>
<feature type="domain" description="NACHT" evidence="1">
    <location>
        <begin position="103"/>
        <end position="216"/>
    </location>
</feature>
<protein>
    <recommendedName>
        <fullName evidence="1">NACHT domain-containing protein</fullName>
    </recommendedName>
</protein>
<dbReference type="InterPro" id="IPR027417">
    <property type="entry name" value="P-loop_NTPase"/>
</dbReference>
<name>A0A1Z3MM80_KLEOX</name>
<keyword evidence="2" id="KW-0614">Plasmid</keyword>
<dbReference type="EMBL" id="KY913898">
    <property type="protein sequence ID" value="ASD48909.1"/>
    <property type="molecule type" value="Genomic_DNA"/>
</dbReference>
<dbReference type="PANTHER" id="PTHR46312:SF2">
    <property type="entry name" value="NUCLEOTIDE-BINDING OLIGOMERIZATION DOMAIN-CONTAINING PROTEIN 2-LIKE"/>
    <property type="match status" value="1"/>
</dbReference>
<dbReference type="AlphaFoldDB" id="A0A1Z3MM80"/>
<dbReference type="PROSITE" id="PS50837">
    <property type="entry name" value="NACHT"/>
    <property type="match status" value="1"/>
</dbReference>
<proteinExistence type="predicted"/>
<organism evidence="2">
    <name type="scientific">Klebsiella oxytoca</name>
    <dbReference type="NCBI Taxonomy" id="571"/>
    <lineage>
        <taxon>Bacteria</taxon>
        <taxon>Pseudomonadati</taxon>
        <taxon>Pseudomonadota</taxon>
        <taxon>Gammaproteobacteria</taxon>
        <taxon>Enterobacterales</taxon>
        <taxon>Enterobacteriaceae</taxon>
        <taxon>Klebsiella/Raoultella group</taxon>
        <taxon>Klebsiella</taxon>
    </lineage>
</organism>
<evidence type="ECO:0000313" key="2">
    <source>
        <dbReference type="EMBL" id="ASD48909.1"/>
    </source>
</evidence>
<dbReference type="SUPFAM" id="SSF52540">
    <property type="entry name" value="P-loop containing nucleoside triphosphate hydrolases"/>
    <property type="match status" value="1"/>
</dbReference>
<reference evidence="2" key="1">
    <citation type="submission" date="2017-04" db="EMBL/GenBank/DDBJ databases">
        <title>First report of Klebsiella oxytoca strain simultaneously producing NDM-1, IMP-4 and KPC-2 carbapenemases.</title>
        <authorList>
            <person name="Wang J."/>
            <person name="Li J."/>
            <person name="Yuan M."/>
            <person name="Chen H."/>
            <person name="Jia Y."/>
            <person name="Zhu X."/>
            <person name="Bai L."/>
            <person name="Bai X."/>
            <person name="Fanning S."/>
        </authorList>
    </citation>
    <scope>NUCLEOTIDE SEQUENCE</scope>
    <source>
        <strain evidence="2">PKOX3</strain>
        <plasmid evidence="2">p2-OXA</plasmid>
    </source>
</reference>
<evidence type="ECO:0000259" key="1">
    <source>
        <dbReference type="PROSITE" id="PS50837"/>
    </source>
</evidence>
<dbReference type="Pfam" id="PF05729">
    <property type="entry name" value="NACHT"/>
    <property type="match status" value="1"/>
</dbReference>
<dbReference type="PANTHER" id="PTHR46312">
    <property type="entry name" value="NACHT DOMAIN-CONTAINING PROTEIN"/>
    <property type="match status" value="1"/>
</dbReference>
<dbReference type="RefSeq" id="WP_015632533.1">
    <property type="nucleotide sequence ID" value="NZ_KY913898.1"/>
</dbReference>
<sequence>MDIIQELTKAGITVATTQLFNRVFALWDRTNLNARRLVRELNSRAYINYLEKHVSRVVSLRTIHSSEYDVQLKDMYHPLRIRGVIPNSSSQLVKDGFYIENEKITNIIGIAGQGKSTILRKIFVEQLFNGNKIPFFIELRKVSDEGIRKSLQNILVNLSLKPSDIEVEELLASNKIILMLDGFDEINSERKNTILHEIVRLNLTYNLQIITTTRPGTAICSEPSIVNFKVQLLVEDDILSIIEKLNSNNDSIDIEQLPKIKETIRNNKNLVSVMTSPILVTLFHVCYPYMDIIPNNTVEFYSNLFMTLYLRHDKVKNFDREKSSSLSHNDAYDCFCALCFYSIFKNSYDFTEQTLIEFTKASMQLKGKHDNCGPENLAVDFVDVTCLIQREGYNKYIFIHKSIQEYHAAEFIRNISSDKKPKFYNLIMEDIKQNNYRYHNTISFLQETDEIDCKKNLVIPLCEHYKIHKWNDMEIVDYKDLFREFFVDSTAQVVINNGNYSVQALNYSTTFMSWIAFFENEMYYDLYNIVTNILFSHENSRSLPEEIFTVTKDGISQISLILLINRMDLFDIALDAFIKQVREIYQHLYVNSSVTIKNETESINEFFDL</sequence>
<dbReference type="InterPro" id="IPR007111">
    <property type="entry name" value="NACHT_NTPase"/>
</dbReference>
<geneLocation type="plasmid" evidence="2">
    <name>p2-OXA</name>
</geneLocation>